<dbReference type="InterPro" id="IPR035069">
    <property type="entry name" value="TTHA1013/TTHA0281-like"/>
</dbReference>
<protein>
    <recommendedName>
        <fullName evidence="3">HicB-like antitoxin of toxin-antitoxin system domain-containing protein</fullName>
    </recommendedName>
</protein>
<accession>A0A1F4XTY5</accession>
<dbReference type="SUPFAM" id="SSF143100">
    <property type="entry name" value="TTHA1013/TTHA0281-like"/>
    <property type="match status" value="1"/>
</dbReference>
<evidence type="ECO:0008006" key="3">
    <source>
        <dbReference type="Google" id="ProtNLM"/>
    </source>
</evidence>
<reference evidence="1 2" key="1">
    <citation type="journal article" date="2016" name="Nat. Commun.">
        <title>Thousands of microbial genomes shed light on interconnected biogeochemical processes in an aquifer system.</title>
        <authorList>
            <person name="Anantharaman K."/>
            <person name="Brown C.T."/>
            <person name="Hug L.A."/>
            <person name="Sharon I."/>
            <person name="Castelle C.J."/>
            <person name="Probst A.J."/>
            <person name="Thomas B.C."/>
            <person name="Singh A."/>
            <person name="Wilkins M.J."/>
            <person name="Karaoz U."/>
            <person name="Brodie E.L."/>
            <person name="Williams K.H."/>
            <person name="Hubbard S.S."/>
            <person name="Banfield J.F."/>
        </authorList>
    </citation>
    <scope>NUCLEOTIDE SEQUENCE [LARGE SCALE GENOMIC DNA]</scope>
</reference>
<evidence type="ECO:0000313" key="1">
    <source>
        <dbReference type="EMBL" id="OGC85155.1"/>
    </source>
</evidence>
<dbReference type="Proteomes" id="UP000178091">
    <property type="component" value="Unassembled WGS sequence"/>
</dbReference>
<organism evidence="1 2">
    <name type="scientific">Candidatus Adlerbacteria bacterium RIFCSPHIGHO2_12_FULL_53_18</name>
    <dbReference type="NCBI Taxonomy" id="1797242"/>
    <lineage>
        <taxon>Bacteria</taxon>
        <taxon>Candidatus Adleribacteriota</taxon>
    </lineage>
</organism>
<sequence length="94" mass="10557">MAKLSYNLPVVVMKQGKHFVAYSPVLDLSTVGKSEKDAQRMFTEAANIFFEEIIRKGTTDEVLSDLGWERVQKKWNPPQVVSSESIGIRVPAFA</sequence>
<comment type="caution">
    <text evidence="1">The sequence shown here is derived from an EMBL/GenBank/DDBJ whole genome shotgun (WGS) entry which is preliminary data.</text>
</comment>
<proteinExistence type="predicted"/>
<dbReference type="AlphaFoldDB" id="A0A1F4XTY5"/>
<gene>
    <name evidence="1" type="ORF">A3F55_01905</name>
</gene>
<dbReference type="EMBL" id="MEWW01000003">
    <property type="protein sequence ID" value="OGC85155.1"/>
    <property type="molecule type" value="Genomic_DNA"/>
</dbReference>
<name>A0A1F4XTY5_9BACT</name>
<evidence type="ECO:0000313" key="2">
    <source>
        <dbReference type="Proteomes" id="UP000178091"/>
    </source>
</evidence>